<dbReference type="EMBL" id="UYWX01020344">
    <property type="protein sequence ID" value="VDM31398.1"/>
    <property type="molecule type" value="Genomic_DNA"/>
</dbReference>
<accession>A0A0R3X1K4</accession>
<feature type="transmembrane region" description="Helical" evidence="10">
    <location>
        <begin position="149"/>
        <end position="169"/>
    </location>
</feature>
<dbReference type="GO" id="GO:0004983">
    <property type="term" value="F:neuropeptide Y receptor activity"/>
    <property type="evidence" value="ECO:0007669"/>
    <property type="project" value="InterPro"/>
</dbReference>
<comment type="subcellular location">
    <subcellularLocation>
        <location evidence="1">Membrane</location>
        <topology evidence="1">Multi-pass membrane protein</topology>
    </subcellularLocation>
</comment>
<keyword evidence="6 10" id="KW-0472">Membrane</keyword>
<feature type="transmembrane region" description="Helical" evidence="10">
    <location>
        <begin position="176"/>
        <end position="198"/>
    </location>
</feature>
<evidence type="ECO:0000256" key="7">
    <source>
        <dbReference type="ARBA" id="ARBA00023170"/>
    </source>
</evidence>
<dbReference type="InterPro" id="IPR000611">
    <property type="entry name" value="NPY_rcpt"/>
</dbReference>
<name>A0A0R3X1K4_HYDTA</name>
<feature type="domain" description="G-protein coupled receptors family 1 profile" evidence="11">
    <location>
        <begin position="42"/>
        <end position="424"/>
    </location>
</feature>
<evidence type="ECO:0000313" key="13">
    <source>
        <dbReference type="Proteomes" id="UP000274429"/>
    </source>
</evidence>
<dbReference type="STRING" id="6205.A0A0R3X1K4"/>
<evidence type="ECO:0000256" key="6">
    <source>
        <dbReference type="ARBA" id="ARBA00023136"/>
    </source>
</evidence>
<evidence type="ECO:0000256" key="2">
    <source>
        <dbReference type="ARBA" id="ARBA00010663"/>
    </source>
</evidence>
<sequence length="470" mass="51955">MNVSEQDLEYFLSSRFATHRYLINTATIITLYSTVAVVGFIENAVIFATLVAIGDLRGGSAANVFVGALTVSDMILCVFNVPTQNSVRAHKHIFCWLQLYYELGEPSEMSAMACRVLFASLGVPTHVSCILILLIAIDRYRNVRFPTVFASSAAASVSSAGSGGSSIAIRPLRSATALFLVFLSVVFSILAAFPVAYYTDVQQVSPQTFAVDLNASLLPFNTSSPDVVAPSDRDVSGERHFPMYCVEQWPSPLQRLIYSVLVVIGQFLTPLIVTLILYAHIGWWLAHRRGQLYHTQKTSAGHIHLAARLEVRTRRTHRILVGIVACFAGCWTPWTLYSLYLECTVFAIADVPVEEMAMVDPGNQNITVNANLKTTDLVLKANPLRYHSFDEVTEEISPMVTIARLVLCVSLFALSSTCANPFLYGWLNENIRKSIIRRTGLCMKKSPHYNQTSMDVNSSHIDKAHSFAAN</sequence>
<evidence type="ECO:0000256" key="10">
    <source>
        <dbReference type="SAM" id="Phobius"/>
    </source>
</evidence>
<dbReference type="PRINTS" id="PR00237">
    <property type="entry name" value="GPCRRHODOPSN"/>
</dbReference>
<evidence type="ECO:0000256" key="1">
    <source>
        <dbReference type="ARBA" id="ARBA00004141"/>
    </source>
</evidence>
<keyword evidence="13" id="KW-1185">Reference proteome</keyword>
<organism evidence="14">
    <name type="scientific">Hydatigena taeniaeformis</name>
    <name type="common">Feline tapeworm</name>
    <name type="synonym">Taenia taeniaeformis</name>
    <dbReference type="NCBI Taxonomy" id="6205"/>
    <lineage>
        <taxon>Eukaryota</taxon>
        <taxon>Metazoa</taxon>
        <taxon>Spiralia</taxon>
        <taxon>Lophotrochozoa</taxon>
        <taxon>Platyhelminthes</taxon>
        <taxon>Cestoda</taxon>
        <taxon>Eucestoda</taxon>
        <taxon>Cyclophyllidea</taxon>
        <taxon>Taeniidae</taxon>
        <taxon>Hydatigera</taxon>
    </lineage>
</organism>
<keyword evidence="4 10" id="KW-1133">Transmembrane helix</keyword>
<feature type="transmembrane region" description="Helical" evidence="10">
    <location>
        <begin position="61"/>
        <end position="81"/>
    </location>
</feature>
<dbReference type="PROSITE" id="PS00237">
    <property type="entry name" value="G_PROTEIN_RECEP_F1_1"/>
    <property type="match status" value="1"/>
</dbReference>
<feature type="transmembrane region" description="Helical" evidence="10">
    <location>
        <begin position="256"/>
        <end position="279"/>
    </location>
</feature>
<dbReference type="OrthoDB" id="9046662at2759"/>
<evidence type="ECO:0000256" key="3">
    <source>
        <dbReference type="ARBA" id="ARBA00022692"/>
    </source>
</evidence>
<evidence type="ECO:0000256" key="4">
    <source>
        <dbReference type="ARBA" id="ARBA00022989"/>
    </source>
</evidence>
<dbReference type="Gene3D" id="1.20.1070.10">
    <property type="entry name" value="Rhodopsin 7-helix transmembrane proteins"/>
    <property type="match status" value="1"/>
</dbReference>
<evidence type="ECO:0000313" key="12">
    <source>
        <dbReference type="EMBL" id="VDM31398.1"/>
    </source>
</evidence>
<feature type="transmembrane region" description="Helical" evidence="10">
    <location>
        <begin position="319"/>
        <end position="337"/>
    </location>
</feature>
<dbReference type="GO" id="GO:0016020">
    <property type="term" value="C:membrane"/>
    <property type="evidence" value="ECO:0007669"/>
    <property type="project" value="UniProtKB-SubCell"/>
</dbReference>
<keyword evidence="5 9" id="KW-0297">G-protein coupled receptor</keyword>
<dbReference type="SUPFAM" id="SSF81321">
    <property type="entry name" value="Family A G protein-coupled receptor-like"/>
    <property type="match status" value="1"/>
</dbReference>
<keyword evidence="3 9" id="KW-0812">Transmembrane</keyword>
<dbReference type="Pfam" id="PF00001">
    <property type="entry name" value="7tm_1"/>
    <property type="match status" value="1"/>
</dbReference>
<dbReference type="PANTHER" id="PTHR24235">
    <property type="entry name" value="NEUROPEPTIDE Y RECEPTOR"/>
    <property type="match status" value="1"/>
</dbReference>
<dbReference type="InterPro" id="IPR000276">
    <property type="entry name" value="GPCR_Rhodpsn"/>
</dbReference>
<reference evidence="14" key="1">
    <citation type="submission" date="2017-02" db="UniProtKB">
        <authorList>
            <consortium name="WormBaseParasite"/>
        </authorList>
    </citation>
    <scope>IDENTIFICATION</scope>
</reference>
<dbReference type="AlphaFoldDB" id="A0A0R3X1K4"/>
<keyword evidence="7 9" id="KW-0675">Receptor</keyword>
<protein>
    <submittedName>
        <fullName evidence="14">G_PROTEIN_RECEP_F1_2 domain-containing protein</fullName>
    </submittedName>
</protein>
<keyword evidence="8 9" id="KW-0807">Transducer</keyword>
<feature type="transmembrane region" description="Helical" evidence="10">
    <location>
        <begin position="21"/>
        <end position="41"/>
    </location>
</feature>
<dbReference type="Proteomes" id="UP000274429">
    <property type="component" value="Unassembled WGS sequence"/>
</dbReference>
<dbReference type="PROSITE" id="PS50262">
    <property type="entry name" value="G_PROTEIN_RECEP_F1_2"/>
    <property type="match status" value="1"/>
</dbReference>
<evidence type="ECO:0000256" key="5">
    <source>
        <dbReference type="ARBA" id="ARBA00023040"/>
    </source>
</evidence>
<feature type="transmembrane region" description="Helical" evidence="10">
    <location>
        <begin position="402"/>
        <end position="427"/>
    </location>
</feature>
<evidence type="ECO:0000313" key="14">
    <source>
        <dbReference type="WBParaSite" id="TTAC_0000709701-mRNA-1"/>
    </source>
</evidence>
<comment type="similarity">
    <text evidence="2 9">Belongs to the G-protein coupled receptor 1 family.</text>
</comment>
<evidence type="ECO:0000256" key="8">
    <source>
        <dbReference type="ARBA" id="ARBA00023224"/>
    </source>
</evidence>
<feature type="transmembrane region" description="Helical" evidence="10">
    <location>
        <begin position="116"/>
        <end position="137"/>
    </location>
</feature>
<evidence type="ECO:0000259" key="11">
    <source>
        <dbReference type="PROSITE" id="PS50262"/>
    </source>
</evidence>
<reference evidence="12 13" key="2">
    <citation type="submission" date="2018-11" db="EMBL/GenBank/DDBJ databases">
        <authorList>
            <consortium name="Pathogen Informatics"/>
        </authorList>
    </citation>
    <scope>NUCLEOTIDE SEQUENCE [LARGE SCALE GENOMIC DNA]</scope>
</reference>
<dbReference type="PRINTS" id="PR01012">
    <property type="entry name" value="NRPEPTIDEYR"/>
</dbReference>
<dbReference type="WBParaSite" id="TTAC_0000709701-mRNA-1">
    <property type="protein sequence ID" value="TTAC_0000709701-mRNA-1"/>
    <property type="gene ID" value="TTAC_0000709701"/>
</dbReference>
<gene>
    <name evidence="12" type="ORF">TTAC_LOCUS7082</name>
</gene>
<evidence type="ECO:0000256" key="9">
    <source>
        <dbReference type="RuleBase" id="RU000688"/>
    </source>
</evidence>
<proteinExistence type="inferred from homology"/>
<dbReference type="InterPro" id="IPR017452">
    <property type="entry name" value="GPCR_Rhodpsn_7TM"/>
</dbReference>
<dbReference type="PANTHER" id="PTHR24235:SF29">
    <property type="entry name" value="GH23382P"/>
    <property type="match status" value="1"/>
</dbReference>